<sequence length="134" mass="15240">MSSGSEDYPYGEDDSDVDRDFNPNELSAQLSGSSSENSDVIELNLEKSRGEPFYKHLIGTARGICKKGKIIYDINPVEISTDHRNINPEKIKNVDELLTGHFGSTWKKEAENLRLQYYRDENRGNEEVDAQEEP</sequence>
<gene>
    <name evidence="2" type="ORF">PSYICH_LOCUS3479</name>
</gene>
<organism evidence="2 3">
    <name type="scientific">Psylliodes chrysocephalus</name>
    <dbReference type="NCBI Taxonomy" id="3402493"/>
    <lineage>
        <taxon>Eukaryota</taxon>
        <taxon>Metazoa</taxon>
        <taxon>Ecdysozoa</taxon>
        <taxon>Arthropoda</taxon>
        <taxon>Hexapoda</taxon>
        <taxon>Insecta</taxon>
        <taxon>Pterygota</taxon>
        <taxon>Neoptera</taxon>
        <taxon>Endopterygota</taxon>
        <taxon>Coleoptera</taxon>
        <taxon>Polyphaga</taxon>
        <taxon>Cucujiformia</taxon>
        <taxon>Chrysomeloidea</taxon>
        <taxon>Chrysomelidae</taxon>
        <taxon>Galerucinae</taxon>
        <taxon>Alticini</taxon>
        <taxon>Psylliodes</taxon>
    </lineage>
</organism>
<evidence type="ECO:0000256" key="1">
    <source>
        <dbReference type="SAM" id="MobiDB-lite"/>
    </source>
</evidence>
<evidence type="ECO:0000313" key="3">
    <source>
        <dbReference type="Proteomes" id="UP001153636"/>
    </source>
</evidence>
<proteinExistence type="predicted"/>
<evidence type="ECO:0000313" key="2">
    <source>
        <dbReference type="EMBL" id="CAH1102129.1"/>
    </source>
</evidence>
<feature type="compositionally biased region" description="Polar residues" evidence="1">
    <location>
        <begin position="24"/>
        <end position="38"/>
    </location>
</feature>
<dbReference type="AlphaFoldDB" id="A0A9P0CN27"/>
<dbReference type="Proteomes" id="UP001153636">
    <property type="component" value="Chromosome 12"/>
</dbReference>
<reference evidence="2" key="1">
    <citation type="submission" date="2022-01" db="EMBL/GenBank/DDBJ databases">
        <authorList>
            <person name="King R."/>
        </authorList>
    </citation>
    <scope>NUCLEOTIDE SEQUENCE</scope>
</reference>
<dbReference type="OrthoDB" id="6779410at2759"/>
<feature type="region of interest" description="Disordered" evidence="1">
    <location>
        <begin position="1"/>
        <end position="38"/>
    </location>
</feature>
<keyword evidence="3" id="KW-1185">Reference proteome</keyword>
<accession>A0A9P0CN27</accession>
<name>A0A9P0CN27_9CUCU</name>
<dbReference type="EMBL" id="OV651824">
    <property type="protein sequence ID" value="CAH1102129.1"/>
    <property type="molecule type" value="Genomic_DNA"/>
</dbReference>
<protein>
    <submittedName>
        <fullName evidence="2">Uncharacterized protein</fullName>
    </submittedName>
</protein>